<dbReference type="Proteomes" id="UP001162501">
    <property type="component" value="Chromosome 17"/>
</dbReference>
<feature type="non-terminal residue" evidence="1">
    <location>
        <position position="55"/>
    </location>
</feature>
<sequence>VLHPPRPFPAGEALSSLLLRNLVQQLNLRLFFSVRCGFDPWVRKIPWRRKWQPTR</sequence>
<name>A0AC59YL24_RANTA</name>
<reference evidence="1" key="2">
    <citation type="submission" date="2025-03" db="EMBL/GenBank/DDBJ databases">
        <authorList>
            <consortium name="ELIXIR-Norway"/>
            <consortium name="Elixir Norway"/>
        </authorList>
    </citation>
    <scope>NUCLEOTIDE SEQUENCE</scope>
</reference>
<accession>A0AC59YL24</accession>
<gene>
    <name evidence="1" type="ORF">MRATA1EN22A_LOCUS7120</name>
</gene>
<evidence type="ECO:0000313" key="2">
    <source>
        <dbReference type="Proteomes" id="UP001162501"/>
    </source>
</evidence>
<proteinExistence type="predicted"/>
<protein>
    <submittedName>
        <fullName evidence="1">Uncharacterized protein</fullName>
    </submittedName>
</protein>
<evidence type="ECO:0000313" key="1">
    <source>
        <dbReference type="EMBL" id="CAM9764257.1"/>
    </source>
</evidence>
<feature type="non-terminal residue" evidence="1">
    <location>
        <position position="1"/>
    </location>
</feature>
<dbReference type="EMBL" id="OX596101">
    <property type="protein sequence ID" value="CAM9764257.1"/>
    <property type="molecule type" value="Genomic_DNA"/>
</dbReference>
<reference evidence="1" key="1">
    <citation type="submission" date="2023-05" db="EMBL/GenBank/DDBJ databases">
        <authorList>
            <consortium name="ELIXIR-Norway"/>
        </authorList>
    </citation>
    <scope>NUCLEOTIDE SEQUENCE</scope>
</reference>
<organism evidence="1 2">
    <name type="scientific">Rangifer tarandus platyrhynchus</name>
    <name type="common">Svalbard reindeer</name>
    <dbReference type="NCBI Taxonomy" id="3082113"/>
    <lineage>
        <taxon>Eukaryota</taxon>
        <taxon>Metazoa</taxon>
        <taxon>Chordata</taxon>
        <taxon>Craniata</taxon>
        <taxon>Vertebrata</taxon>
        <taxon>Euteleostomi</taxon>
        <taxon>Mammalia</taxon>
        <taxon>Eutheria</taxon>
        <taxon>Laurasiatheria</taxon>
        <taxon>Artiodactyla</taxon>
        <taxon>Ruminantia</taxon>
        <taxon>Pecora</taxon>
        <taxon>Cervidae</taxon>
        <taxon>Odocoileinae</taxon>
        <taxon>Rangifer</taxon>
    </lineage>
</organism>